<organism evidence="3 4">
    <name type="scientific">Talaromyces pinophilus</name>
    <name type="common">Penicillium pinophilum</name>
    <dbReference type="NCBI Taxonomy" id="128442"/>
    <lineage>
        <taxon>Eukaryota</taxon>
        <taxon>Fungi</taxon>
        <taxon>Dikarya</taxon>
        <taxon>Ascomycota</taxon>
        <taxon>Pezizomycotina</taxon>
        <taxon>Eurotiomycetes</taxon>
        <taxon>Eurotiomycetidae</taxon>
        <taxon>Eurotiales</taxon>
        <taxon>Trichocomaceae</taxon>
        <taxon>Talaromyces</taxon>
        <taxon>Talaromyces sect. Talaromyces</taxon>
    </lineage>
</organism>
<evidence type="ECO:0000256" key="1">
    <source>
        <dbReference type="ARBA" id="ARBA00022737"/>
    </source>
</evidence>
<feature type="domain" description="Nephrocystin 3-like N-terminal" evidence="2">
    <location>
        <begin position="48"/>
        <end position="87"/>
    </location>
</feature>
<dbReference type="EMBL" id="DF933829">
    <property type="protein sequence ID" value="GAM38186.1"/>
    <property type="molecule type" value="Genomic_DNA"/>
</dbReference>
<name>A0A6V8HAR7_TALPI</name>
<protein>
    <submittedName>
        <fullName evidence="3">Ankyrin repeat-containing protein</fullName>
    </submittedName>
</protein>
<reference evidence="4" key="1">
    <citation type="journal article" date="2015" name="Genome Announc.">
        <title>Draft genome sequence of Talaromyces cellulolyticus strain Y-94, a source of lignocellulosic biomass-degrading enzymes.</title>
        <authorList>
            <person name="Fujii T."/>
            <person name="Koike H."/>
            <person name="Sawayama S."/>
            <person name="Yano S."/>
            <person name="Inoue H."/>
        </authorList>
    </citation>
    <scope>NUCLEOTIDE SEQUENCE [LARGE SCALE GENOMIC DNA]</scope>
    <source>
        <strain evidence="4">Y-94</strain>
    </source>
</reference>
<keyword evidence="1" id="KW-0677">Repeat</keyword>
<comment type="caution">
    <text evidence="3">The sequence shown here is derived from an EMBL/GenBank/DDBJ whole genome shotgun (WGS) entry which is preliminary data.</text>
</comment>
<accession>A0A6V8HAR7</accession>
<dbReference type="AlphaFoldDB" id="A0A6V8HAR7"/>
<evidence type="ECO:0000259" key="2">
    <source>
        <dbReference type="Pfam" id="PF24883"/>
    </source>
</evidence>
<dbReference type="Proteomes" id="UP000053095">
    <property type="component" value="Unassembled WGS sequence"/>
</dbReference>
<gene>
    <name evidence="3" type="ORF">TCE0_033f08715</name>
</gene>
<evidence type="ECO:0000313" key="3">
    <source>
        <dbReference type="EMBL" id="GAM38186.1"/>
    </source>
</evidence>
<evidence type="ECO:0000313" key="4">
    <source>
        <dbReference type="Proteomes" id="UP000053095"/>
    </source>
</evidence>
<dbReference type="Pfam" id="PF24883">
    <property type="entry name" value="NPHP3_N"/>
    <property type="match status" value="1"/>
</dbReference>
<keyword evidence="4" id="KW-1185">Reference proteome</keyword>
<dbReference type="InterPro" id="IPR056884">
    <property type="entry name" value="NPHP3-like_N"/>
</dbReference>
<sequence>MSDTDDFVIIDRPDNSSAIAELSDRLQPTAYRDQSSYFSKHLNAHVPGTGGWLGDTPEYQQWHDTDYSHGVLWIKAIAGAGESVLTAS</sequence>
<proteinExistence type="predicted"/>